<dbReference type="Proteomes" id="UP000623687">
    <property type="component" value="Unassembled WGS sequence"/>
</dbReference>
<evidence type="ECO:0000256" key="1">
    <source>
        <dbReference type="SAM" id="MobiDB-lite"/>
    </source>
</evidence>
<keyword evidence="3" id="KW-1185">Reference proteome</keyword>
<accession>A0A8H6ZR58</accession>
<dbReference type="VEuPathDB" id="FungiDB:PC9H_009326"/>
<proteinExistence type="predicted"/>
<dbReference type="AlphaFoldDB" id="A0A8H6ZR58"/>
<dbReference type="EMBL" id="JACETU010000007">
    <property type="protein sequence ID" value="KAF7424026.1"/>
    <property type="molecule type" value="Genomic_DNA"/>
</dbReference>
<organism evidence="2 3">
    <name type="scientific">Pleurotus ostreatus</name>
    <name type="common">Oyster mushroom</name>
    <name type="synonym">White-rot fungus</name>
    <dbReference type="NCBI Taxonomy" id="5322"/>
    <lineage>
        <taxon>Eukaryota</taxon>
        <taxon>Fungi</taxon>
        <taxon>Dikarya</taxon>
        <taxon>Basidiomycota</taxon>
        <taxon>Agaricomycotina</taxon>
        <taxon>Agaricomycetes</taxon>
        <taxon>Agaricomycetidae</taxon>
        <taxon>Agaricales</taxon>
        <taxon>Pleurotineae</taxon>
        <taxon>Pleurotaceae</taxon>
        <taxon>Pleurotus</taxon>
    </lineage>
</organism>
<evidence type="ECO:0000313" key="3">
    <source>
        <dbReference type="Proteomes" id="UP000623687"/>
    </source>
</evidence>
<dbReference type="GeneID" id="59379144"/>
<evidence type="ECO:0000313" key="2">
    <source>
        <dbReference type="EMBL" id="KAF7424026.1"/>
    </source>
</evidence>
<feature type="compositionally biased region" description="Polar residues" evidence="1">
    <location>
        <begin position="64"/>
        <end position="73"/>
    </location>
</feature>
<dbReference type="RefSeq" id="XP_036628220.1">
    <property type="nucleotide sequence ID" value="XM_036778831.1"/>
</dbReference>
<protein>
    <submittedName>
        <fullName evidence="2">Uncharacterized protein</fullName>
    </submittedName>
</protein>
<feature type="compositionally biased region" description="Polar residues" evidence="1">
    <location>
        <begin position="45"/>
        <end position="54"/>
    </location>
</feature>
<reference evidence="2" key="1">
    <citation type="submission" date="2019-07" db="EMBL/GenBank/DDBJ databases">
        <authorList>
            <person name="Palmer J.M."/>
        </authorList>
    </citation>
    <scope>NUCLEOTIDE SEQUENCE</scope>
    <source>
        <strain evidence="2">PC9</strain>
    </source>
</reference>
<feature type="region of interest" description="Disordered" evidence="1">
    <location>
        <begin position="20"/>
        <end position="89"/>
    </location>
</feature>
<sequence>MLPSSSSPAKTLTELLYHQGTTYQVPGPPLPAGNAIGDTNYPGVSDNNVQQAQEAFTPLDGESNVGQTDNSDAQRPPGDNLLSGPDLDGYQDMPLQQYISDYIYEDTLKCWLNDLAQICNTRKDSFVVTADLSK</sequence>
<name>A0A8H6ZR58_PLEOS</name>
<gene>
    <name evidence="2" type="ORF">PC9H_009326</name>
</gene>
<comment type="caution">
    <text evidence="2">The sequence shown here is derived from an EMBL/GenBank/DDBJ whole genome shotgun (WGS) entry which is preliminary data.</text>
</comment>